<dbReference type="GO" id="GO:0005615">
    <property type="term" value="C:extracellular space"/>
    <property type="evidence" value="ECO:0007669"/>
    <property type="project" value="TreeGrafter"/>
</dbReference>
<keyword evidence="4" id="KW-1185">Reference proteome</keyword>
<reference evidence="3 4" key="1">
    <citation type="journal article" date="2020" name="Nat. Commun.">
        <title>Donkey genomes provide new insights into domestication and selection for coat color.</title>
        <authorList>
            <person name="Wang"/>
            <person name="C."/>
            <person name="Li"/>
            <person name="H."/>
            <person name="Guo"/>
            <person name="Y."/>
            <person name="Huang"/>
            <person name="J."/>
            <person name="Sun"/>
            <person name="Y."/>
            <person name="Min"/>
            <person name="J."/>
            <person name="Wang"/>
            <person name="J."/>
            <person name="Fang"/>
            <person name="X."/>
            <person name="Zhao"/>
            <person name="Z."/>
            <person name="Wang"/>
            <person name="S."/>
            <person name="Zhang"/>
            <person name="Y."/>
            <person name="Liu"/>
            <person name="Q."/>
            <person name="Jiang"/>
            <person name="Q."/>
            <person name="Wang"/>
            <person name="X."/>
            <person name="Guo"/>
            <person name="Y."/>
            <person name="Yang"/>
            <person name="C."/>
            <person name="Wang"/>
            <person name="Y."/>
            <person name="Tian"/>
            <person name="F."/>
            <person name="Zhuang"/>
            <person name="G."/>
            <person name="Fan"/>
            <person name="Y."/>
            <person name="Gao"/>
            <person name="Q."/>
            <person name="Li"/>
            <person name="Y."/>
            <person name="Ju"/>
            <person name="Z."/>
            <person name="Li"/>
            <person name="J."/>
            <person name="Li"/>
            <person name="R."/>
            <person name="Hou"/>
            <person name="M."/>
            <person name="Yang"/>
            <person name="G."/>
            <person name="Liu"/>
            <person name="G."/>
            <person name="Liu"/>
            <person name="W."/>
            <person name="Guo"/>
            <person name="J."/>
            <person name="Pan"/>
            <person name="S."/>
            <person name="Fan"/>
            <person name="G."/>
            <person name="Zhang"/>
            <person name="W."/>
            <person name="Zhang"/>
            <person name="R."/>
            <person name="Yu"/>
            <person name="J."/>
            <person name="Zhang"/>
            <person name="X."/>
            <person name="Yin"/>
            <person name="Q."/>
            <person name="Ji"/>
            <person name="C."/>
            <person name="Jin"/>
            <person name="Y."/>
            <person name="Yue"/>
            <person name="G."/>
            <person name="Liu"/>
            <person name="M."/>
            <person name="Xu"/>
            <person name="J."/>
            <person name="Liu"/>
            <person name="S."/>
            <person name="Jordana"/>
            <person name="J."/>
            <person name="Noce"/>
            <person name="A."/>
            <person name="Amills"/>
            <person name="M."/>
            <person name="Wu"/>
            <person name="D.D."/>
            <person name="Li"/>
            <person name="S."/>
            <person name="Zhou"/>
            <person name="X. and Zhong"/>
            <person name="J."/>
        </authorList>
    </citation>
    <scope>NUCLEOTIDE SEQUENCE [LARGE SCALE GENOMIC DNA]</scope>
</reference>
<proteinExistence type="predicted"/>
<dbReference type="FunFam" id="4.10.410.10:FF:000004">
    <property type="entry name" value="Tissue factor pathway inhibitor"/>
    <property type="match status" value="1"/>
</dbReference>
<evidence type="ECO:0000256" key="1">
    <source>
        <dbReference type="ARBA" id="ARBA00023157"/>
    </source>
</evidence>
<dbReference type="InterPro" id="IPR020901">
    <property type="entry name" value="Prtase_inh_Kunz-CS"/>
</dbReference>
<keyword evidence="1" id="KW-1015">Disulfide bond</keyword>
<dbReference type="PANTHER" id="PTHR10083:SF380">
    <property type="entry name" value="COLOSTRUM TRYPSIN INHIBITOR"/>
    <property type="match status" value="1"/>
</dbReference>
<organism evidence="3 4">
    <name type="scientific">Equus asinus</name>
    <name type="common">Donkey</name>
    <name type="synonym">Equus africanus asinus</name>
    <dbReference type="NCBI Taxonomy" id="9793"/>
    <lineage>
        <taxon>Eukaryota</taxon>
        <taxon>Metazoa</taxon>
        <taxon>Chordata</taxon>
        <taxon>Craniata</taxon>
        <taxon>Vertebrata</taxon>
        <taxon>Euteleostomi</taxon>
        <taxon>Mammalia</taxon>
        <taxon>Eutheria</taxon>
        <taxon>Laurasiatheria</taxon>
        <taxon>Perissodactyla</taxon>
        <taxon>Equidae</taxon>
        <taxon>Equus</taxon>
    </lineage>
</organism>
<dbReference type="Ensembl" id="ENSEAST00005057291.1">
    <property type="protein sequence ID" value="ENSEASP00005050520.1"/>
    <property type="gene ID" value="ENSEASG00005034405.1"/>
</dbReference>
<dbReference type="Proteomes" id="UP000694387">
    <property type="component" value="Chromosome 15"/>
</dbReference>
<name>A0A9L0JMY4_EQUAS</name>
<dbReference type="GeneTree" id="ENSGT00950000183558"/>
<reference evidence="3" key="2">
    <citation type="submission" date="2025-08" db="UniProtKB">
        <authorList>
            <consortium name="Ensembl"/>
        </authorList>
    </citation>
    <scope>IDENTIFICATION</scope>
</reference>
<dbReference type="AlphaFoldDB" id="A0A9L0JMY4"/>
<dbReference type="Pfam" id="PF00014">
    <property type="entry name" value="Kunitz_BPTI"/>
    <property type="match status" value="1"/>
</dbReference>
<dbReference type="PROSITE" id="PS50279">
    <property type="entry name" value="BPTI_KUNITZ_2"/>
    <property type="match status" value="1"/>
</dbReference>
<evidence type="ECO:0000313" key="4">
    <source>
        <dbReference type="Proteomes" id="UP000694387"/>
    </source>
</evidence>
<dbReference type="InterPro" id="IPR036880">
    <property type="entry name" value="Kunitz_BPTI_sf"/>
</dbReference>
<reference evidence="3" key="3">
    <citation type="submission" date="2025-09" db="UniProtKB">
        <authorList>
            <consortium name="Ensembl"/>
        </authorList>
    </citation>
    <scope>IDENTIFICATION</scope>
</reference>
<dbReference type="PROSITE" id="PS00280">
    <property type="entry name" value="BPTI_KUNITZ_1"/>
    <property type="match status" value="1"/>
</dbReference>
<dbReference type="SUPFAM" id="SSF57362">
    <property type="entry name" value="BPTI-like"/>
    <property type="match status" value="1"/>
</dbReference>
<dbReference type="PRINTS" id="PR00759">
    <property type="entry name" value="BASICPTASE"/>
</dbReference>
<protein>
    <recommendedName>
        <fullName evidence="2">BPTI/Kunitz inhibitor domain-containing protein</fullName>
    </recommendedName>
</protein>
<dbReference type="Gene3D" id="4.10.410.10">
    <property type="entry name" value="Pancreatic trypsin inhibitor Kunitz domain"/>
    <property type="match status" value="1"/>
</dbReference>
<feature type="domain" description="BPTI/Kunitz inhibitor" evidence="2">
    <location>
        <begin position="43"/>
        <end position="93"/>
    </location>
</feature>
<dbReference type="SMART" id="SM00131">
    <property type="entry name" value="KU"/>
    <property type="match status" value="1"/>
</dbReference>
<dbReference type="PANTHER" id="PTHR10083">
    <property type="entry name" value="KUNITZ-TYPE PROTEASE INHIBITOR-RELATED"/>
    <property type="match status" value="1"/>
</dbReference>
<dbReference type="InterPro" id="IPR002223">
    <property type="entry name" value="Kunitz_BPTI"/>
</dbReference>
<dbReference type="CDD" id="cd22632">
    <property type="entry name" value="Kunitz_ELP-like"/>
    <property type="match status" value="1"/>
</dbReference>
<evidence type="ECO:0000313" key="3">
    <source>
        <dbReference type="Ensembl" id="ENSEASP00005050520.1"/>
    </source>
</evidence>
<accession>A0A9L0JMY4</accession>
<evidence type="ECO:0000259" key="2">
    <source>
        <dbReference type="PROSITE" id="PS50279"/>
    </source>
</evidence>
<dbReference type="GO" id="GO:0004867">
    <property type="term" value="F:serine-type endopeptidase inhibitor activity"/>
    <property type="evidence" value="ECO:0007669"/>
    <property type="project" value="InterPro"/>
</dbReference>
<dbReference type="InterPro" id="IPR050098">
    <property type="entry name" value="TFPI/VKTCI-like"/>
</dbReference>
<sequence length="104" mass="11760">ENYQNSLSLSFFICEVGTVITSPLANLKQETPQEMTPTLPALCQLPSVRGPCKGYFHQYFYSSTSNECEHFIYGGCQGNANNFETTEICLWVCKPPETRRPLGW</sequence>